<evidence type="ECO:0000256" key="6">
    <source>
        <dbReference type="ARBA" id="ARBA00022856"/>
    </source>
</evidence>
<name>A0ABN6XMF3_9MICO</name>
<dbReference type="PROSITE" id="PS50928">
    <property type="entry name" value="ABC_TM1"/>
    <property type="match status" value="1"/>
</dbReference>
<evidence type="ECO:0000256" key="9">
    <source>
        <dbReference type="ARBA" id="ARBA00023136"/>
    </source>
</evidence>
<evidence type="ECO:0000313" key="16">
    <source>
        <dbReference type="Proteomes" id="UP001321498"/>
    </source>
</evidence>
<dbReference type="EMBL" id="AP027731">
    <property type="protein sequence ID" value="BDZ46159.1"/>
    <property type="molecule type" value="Genomic_DNA"/>
</dbReference>
<dbReference type="Proteomes" id="UP001321498">
    <property type="component" value="Chromosome"/>
</dbReference>
<evidence type="ECO:0000256" key="1">
    <source>
        <dbReference type="ARBA" id="ARBA00004429"/>
    </source>
</evidence>
<feature type="region of interest" description="Disordered" evidence="13">
    <location>
        <begin position="1"/>
        <end position="25"/>
    </location>
</feature>
<evidence type="ECO:0000256" key="8">
    <source>
        <dbReference type="ARBA" id="ARBA00022989"/>
    </source>
</evidence>
<dbReference type="InterPro" id="IPR035906">
    <property type="entry name" value="MetI-like_sf"/>
</dbReference>
<feature type="transmembrane region" description="Helical" evidence="12">
    <location>
        <begin position="166"/>
        <end position="184"/>
    </location>
</feature>
<gene>
    <name evidence="15" type="ORF">GCM10025866_20680</name>
</gene>
<feature type="transmembrane region" description="Helical" evidence="12">
    <location>
        <begin position="136"/>
        <end position="160"/>
    </location>
</feature>
<evidence type="ECO:0000256" key="5">
    <source>
        <dbReference type="ARBA" id="ARBA00022692"/>
    </source>
</evidence>
<dbReference type="Pfam" id="PF12911">
    <property type="entry name" value="OppC_N"/>
    <property type="match status" value="1"/>
</dbReference>
<sequence length="307" mass="33239">MPELVLAQGEPVEGPTPETPPGRRGSRAAIVWRTLRRNARFWVGASLLVLLLLWAVAGPYLWQWRASDQDTSWLLAPPMAGHWFGTDELGHDVYAQVMSGLGVSLTVGFIGGLLATALAAIIGAFAGYIGGIGDAIITWFVNLLLVIPTFFILIICYPFFRGESYWIIALFFGLTGWMITSQVIRAQTRALRDRDYVRAARFMGFPPFSVVRRHIIPNVASLLIVDAALGIGGVILAETTLSIFGFGIQPPAVSLGGLIFDGSSSATTRPWLFMFPGFTLVAILFSLNLLGDALRDAIDPTSGANRG</sequence>
<organism evidence="15 16">
    <name type="scientific">Naasia aerilata</name>
    <dbReference type="NCBI Taxonomy" id="1162966"/>
    <lineage>
        <taxon>Bacteria</taxon>
        <taxon>Bacillati</taxon>
        <taxon>Actinomycetota</taxon>
        <taxon>Actinomycetes</taxon>
        <taxon>Micrococcales</taxon>
        <taxon>Microbacteriaceae</taxon>
        <taxon>Naasia</taxon>
    </lineage>
</organism>
<evidence type="ECO:0000256" key="3">
    <source>
        <dbReference type="ARBA" id="ARBA00022475"/>
    </source>
</evidence>
<feature type="transmembrane region" description="Helical" evidence="12">
    <location>
        <begin position="215"/>
        <end position="237"/>
    </location>
</feature>
<keyword evidence="6" id="KW-0571">Peptide transport</keyword>
<dbReference type="Pfam" id="PF00528">
    <property type="entry name" value="BPD_transp_1"/>
    <property type="match status" value="1"/>
</dbReference>
<dbReference type="PANTHER" id="PTHR43386">
    <property type="entry name" value="OLIGOPEPTIDE TRANSPORT SYSTEM PERMEASE PROTEIN APPC"/>
    <property type="match status" value="1"/>
</dbReference>
<protein>
    <recommendedName>
        <fullName evidence="11">Oligopeptide transport system permease protein OppC</fullName>
    </recommendedName>
</protein>
<evidence type="ECO:0000256" key="13">
    <source>
        <dbReference type="SAM" id="MobiDB-lite"/>
    </source>
</evidence>
<dbReference type="SUPFAM" id="SSF161098">
    <property type="entry name" value="MetI-like"/>
    <property type="match status" value="1"/>
</dbReference>
<evidence type="ECO:0000256" key="11">
    <source>
        <dbReference type="ARBA" id="ARBA00072251"/>
    </source>
</evidence>
<feature type="transmembrane region" description="Helical" evidence="12">
    <location>
        <begin position="41"/>
        <end position="62"/>
    </location>
</feature>
<keyword evidence="9 12" id="KW-0472">Membrane</keyword>
<keyword evidence="4" id="KW-0997">Cell inner membrane</keyword>
<keyword evidence="5 12" id="KW-0812">Transmembrane</keyword>
<evidence type="ECO:0000313" key="15">
    <source>
        <dbReference type="EMBL" id="BDZ46159.1"/>
    </source>
</evidence>
<keyword evidence="3" id="KW-1003">Cell membrane</keyword>
<comment type="subcellular location">
    <subcellularLocation>
        <location evidence="1">Cell inner membrane</location>
        <topology evidence="1">Multi-pass membrane protein</topology>
    </subcellularLocation>
    <subcellularLocation>
        <location evidence="12">Cell membrane</location>
        <topology evidence="12">Multi-pass membrane protein</topology>
    </subcellularLocation>
</comment>
<dbReference type="PANTHER" id="PTHR43386:SF2">
    <property type="entry name" value="OLIGOPEPTIDE TRANSPORT SYSTEM PERMEASE PROTEIN OPPC"/>
    <property type="match status" value="1"/>
</dbReference>
<dbReference type="InterPro" id="IPR025966">
    <property type="entry name" value="OppC_N"/>
</dbReference>
<dbReference type="InterPro" id="IPR000515">
    <property type="entry name" value="MetI-like"/>
</dbReference>
<keyword evidence="7" id="KW-0653">Protein transport</keyword>
<dbReference type="InterPro" id="IPR050366">
    <property type="entry name" value="BP-dependent_transpt_permease"/>
</dbReference>
<reference evidence="16" key="1">
    <citation type="journal article" date="2019" name="Int. J. Syst. Evol. Microbiol.">
        <title>The Global Catalogue of Microorganisms (GCM) 10K type strain sequencing project: providing services to taxonomists for standard genome sequencing and annotation.</title>
        <authorList>
            <consortium name="The Broad Institute Genomics Platform"/>
            <consortium name="The Broad Institute Genome Sequencing Center for Infectious Disease"/>
            <person name="Wu L."/>
            <person name="Ma J."/>
        </authorList>
    </citation>
    <scope>NUCLEOTIDE SEQUENCE [LARGE SCALE GENOMIC DNA]</scope>
    <source>
        <strain evidence="16">NBRC 108725</strain>
    </source>
</reference>
<keyword evidence="2 12" id="KW-0813">Transport</keyword>
<evidence type="ECO:0000256" key="4">
    <source>
        <dbReference type="ARBA" id="ARBA00022519"/>
    </source>
</evidence>
<evidence type="ECO:0000259" key="14">
    <source>
        <dbReference type="PROSITE" id="PS50928"/>
    </source>
</evidence>
<accession>A0ABN6XMF3</accession>
<evidence type="ECO:0000256" key="7">
    <source>
        <dbReference type="ARBA" id="ARBA00022927"/>
    </source>
</evidence>
<keyword evidence="16" id="KW-1185">Reference proteome</keyword>
<feature type="transmembrane region" description="Helical" evidence="12">
    <location>
        <begin position="107"/>
        <end position="129"/>
    </location>
</feature>
<keyword evidence="8 12" id="KW-1133">Transmembrane helix</keyword>
<feature type="domain" description="ABC transmembrane type-1" evidence="14">
    <location>
        <begin position="101"/>
        <end position="291"/>
    </location>
</feature>
<proteinExistence type="inferred from homology"/>
<comment type="similarity">
    <text evidence="10">Belongs to the binding-protein-dependent transport system permease family. OppBC subfamily.</text>
</comment>
<evidence type="ECO:0000256" key="2">
    <source>
        <dbReference type="ARBA" id="ARBA00022448"/>
    </source>
</evidence>
<evidence type="ECO:0000256" key="10">
    <source>
        <dbReference type="ARBA" id="ARBA00024202"/>
    </source>
</evidence>
<dbReference type="CDD" id="cd06261">
    <property type="entry name" value="TM_PBP2"/>
    <property type="match status" value="1"/>
</dbReference>
<dbReference type="Gene3D" id="1.10.3720.10">
    <property type="entry name" value="MetI-like"/>
    <property type="match status" value="1"/>
</dbReference>
<evidence type="ECO:0000256" key="12">
    <source>
        <dbReference type="RuleBase" id="RU363032"/>
    </source>
</evidence>
<feature type="transmembrane region" description="Helical" evidence="12">
    <location>
        <begin position="272"/>
        <end position="291"/>
    </location>
</feature>